<reference evidence="2" key="1">
    <citation type="journal article" date="2014" name="Int. J. Syst. Evol. Microbiol.">
        <title>Complete genome sequence of Corynebacterium casei LMG S-19264T (=DSM 44701T), isolated from a smear-ripened cheese.</title>
        <authorList>
            <consortium name="US DOE Joint Genome Institute (JGI-PGF)"/>
            <person name="Walter F."/>
            <person name="Albersmeier A."/>
            <person name="Kalinowski J."/>
            <person name="Ruckert C."/>
        </authorList>
    </citation>
    <scope>NUCLEOTIDE SEQUENCE</scope>
    <source>
        <strain evidence="2">CGMCC 1.12426</strain>
    </source>
</reference>
<dbReference type="AlphaFoldDB" id="A0A916TI28"/>
<keyword evidence="1" id="KW-0732">Signal</keyword>
<dbReference type="SUPFAM" id="SSF53850">
    <property type="entry name" value="Periplasmic binding protein-like II"/>
    <property type="match status" value="1"/>
</dbReference>
<feature type="chain" id="PRO_5037962624" description="ABC-type amino acid transport substrate-binding protein" evidence="1">
    <location>
        <begin position="20"/>
        <end position="249"/>
    </location>
</feature>
<comment type="caution">
    <text evidence="2">The sequence shown here is derived from an EMBL/GenBank/DDBJ whole genome shotgun (WGS) entry which is preliminary data.</text>
</comment>
<evidence type="ECO:0000256" key="1">
    <source>
        <dbReference type="SAM" id="SignalP"/>
    </source>
</evidence>
<reference evidence="2" key="2">
    <citation type="submission" date="2020-09" db="EMBL/GenBank/DDBJ databases">
        <authorList>
            <person name="Sun Q."/>
            <person name="Zhou Y."/>
        </authorList>
    </citation>
    <scope>NUCLEOTIDE SEQUENCE</scope>
    <source>
        <strain evidence="2">CGMCC 1.12426</strain>
    </source>
</reference>
<proteinExistence type="predicted"/>
<evidence type="ECO:0008006" key="4">
    <source>
        <dbReference type="Google" id="ProtNLM"/>
    </source>
</evidence>
<gene>
    <name evidence="2" type="ORF">GCM10011316_16120</name>
</gene>
<feature type="signal peptide" evidence="1">
    <location>
        <begin position="1"/>
        <end position="19"/>
    </location>
</feature>
<keyword evidence="3" id="KW-1185">Reference proteome</keyword>
<evidence type="ECO:0000313" key="3">
    <source>
        <dbReference type="Proteomes" id="UP000605148"/>
    </source>
</evidence>
<organism evidence="2 3">
    <name type="scientific">Roseibium aquae</name>
    <dbReference type="NCBI Taxonomy" id="1323746"/>
    <lineage>
        <taxon>Bacteria</taxon>
        <taxon>Pseudomonadati</taxon>
        <taxon>Pseudomonadota</taxon>
        <taxon>Alphaproteobacteria</taxon>
        <taxon>Hyphomicrobiales</taxon>
        <taxon>Stappiaceae</taxon>
        <taxon>Roseibium</taxon>
    </lineage>
</organism>
<evidence type="ECO:0000313" key="2">
    <source>
        <dbReference type="EMBL" id="GGB44908.1"/>
    </source>
</evidence>
<dbReference type="OrthoDB" id="5296159at2"/>
<dbReference type="RefSeq" id="WP_150495666.1">
    <property type="nucleotide sequence ID" value="NZ_BMFA01000004.1"/>
</dbReference>
<dbReference type="EMBL" id="BMFA01000004">
    <property type="protein sequence ID" value="GGB44908.1"/>
    <property type="molecule type" value="Genomic_DNA"/>
</dbReference>
<sequence>MMRIGVAVVAMMLPFDAIASEKTWRVAAPEWAPYSGPGLPGGGTAVMELQSRLADLGIGLDVSYYPLTRAQRVALAPDYAGYFPAWPWEVRVGFQASEPIATSTLSANTLDGQAQGWWSFEDVFAQARVGVLTPHSYPPQIQDLIEKHSATVSGAIDETHLARLLHARRIDVALTDPFVIRNVFDRLGFEPDALKSTVSMEIPLVLAVKPELARSANMLLETIDLPGPEQFVEICVLDCPSHDKSIRVD</sequence>
<name>A0A916TI28_9HYPH</name>
<accession>A0A916TI28</accession>
<dbReference type="Proteomes" id="UP000605148">
    <property type="component" value="Unassembled WGS sequence"/>
</dbReference>
<protein>
    <recommendedName>
        <fullName evidence="4">ABC-type amino acid transport substrate-binding protein</fullName>
    </recommendedName>
</protein>